<dbReference type="InterPro" id="IPR029055">
    <property type="entry name" value="Ntn_hydrolases_N"/>
</dbReference>
<organism evidence="10 11">
    <name type="scientific">Chrysophaeum taylorii</name>
    <dbReference type="NCBI Taxonomy" id="2483200"/>
    <lineage>
        <taxon>Eukaryota</taxon>
        <taxon>Sar</taxon>
        <taxon>Stramenopiles</taxon>
        <taxon>Ochrophyta</taxon>
        <taxon>Pelagophyceae</taxon>
        <taxon>Pelagomonadales</taxon>
        <taxon>Pelagomonadaceae</taxon>
        <taxon>Chrysophaeum</taxon>
    </lineage>
</organism>
<comment type="subcellular location">
    <subcellularLocation>
        <location evidence="3">Cytoplasm</location>
    </subcellularLocation>
    <subcellularLocation>
        <location evidence="2">Nucleus</location>
    </subcellularLocation>
</comment>
<dbReference type="FunFam" id="3.60.20.10:FF:000007">
    <property type="entry name" value="Proteasome subunit alpha type"/>
    <property type="match status" value="1"/>
</dbReference>
<dbReference type="Gene3D" id="3.60.20.10">
    <property type="entry name" value="Glutamine Phosphoribosylpyrophosphate, subunit 1, domain 1"/>
    <property type="match status" value="1"/>
</dbReference>
<proteinExistence type="inferred from homology"/>
<dbReference type="GO" id="GO:0005737">
    <property type="term" value="C:cytoplasm"/>
    <property type="evidence" value="ECO:0007669"/>
    <property type="project" value="UniProtKB-SubCell"/>
</dbReference>
<evidence type="ECO:0000259" key="9">
    <source>
        <dbReference type="SMART" id="SM00948"/>
    </source>
</evidence>
<keyword evidence="5 7" id="KW-0647">Proteasome</keyword>
<dbReference type="EMBL" id="JAQMWT010000317">
    <property type="protein sequence ID" value="KAJ8605212.1"/>
    <property type="molecule type" value="Genomic_DNA"/>
</dbReference>
<dbReference type="InterPro" id="IPR050115">
    <property type="entry name" value="Proteasome_alpha"/>
</dbReference>
<dbReference type="Pfam" id="PF10584">
    <property type="entry name" value="Proteasome_A_N"/>
    <property type="match status" value="1"/>
</dbReference>
<evidence type="ECO:0000256" key="1">
    <source>
        <dbReference type="ARBA" id="ARBA00002000"/>
    </source>
</evidence>
<reference evidence="10" key="1">
    <citation type="submission" date="2023-01" db="EMBL/GenBank/DDBJ databases">
        <title>Metagenome sequencing of chrysophaentin producing Chrysophaeum taylorii.</title>
        <authorList>
            <person name="Davison J."/>
            <person name="Bewley C."/>
        </authorList>
    </citation>
    <scope>NUCLEOTIDE SEQUENCE</scope>
    <source>
        <strain evidence="10">NIES-1699</strain>
    </source>
</reference>
<feature type="region of interest" description="Disordered" evidence="8">
    <location>
        <begin position="242"/>
        <end position="272"/>
    </location>
</feature>
<dbReference type="SUPFAM" id="SSF56235">
    <property type="entry name" value="N-terminal nucleophile aminohydrolases (Ntn hydrolases)"/>
    <property type="match status" value="1"/>
</dbReference>
<dbReference type="SMART" id="SM00948">
    <property type="entry name" value="Proteasome_A_N"/>
    <property type="match status" value="1"/>
</dbReference>
<dbReference type="GO" id="GO:0006511">
    <property type="term" value="P:ubiquitin-dependent protein catabolic process"/>
    <property type="evidence" value="ECO:0007669"/>
    <property type="project" value="InterPro"/>
</dbReference>
<dbReference type="PANTHER" id="PTHR11599">
    <property type="entry name" value="PROTEASOME SUBUNIT ALPHA/BETA"/>
    <property type="match status" value="1"/>
</dbReference>
<name>A0AAD7UHZ2_9STRA</name>
<comment type="similarity">
    <text evidence="7">Belongs to the peptidase T1A family.</text>
</comment>
<evidence type="ECO:0000256" key="5">
    <source>
        <dbReference type="ARBA" id="ARBA00022942"/>
    </source>
</evidence>
<gene>
    <name evidence="10" type="ORF">CTAYLR_000448</name>
</gene>
<dbReference type="InterPro" id="IPR000426">
    <property type="entry name" value="Proteasome_asu_N"/>
</dbReference>
<evidence type="ECO:0000256" key="4">
    <source>
        <dbReference type="ARBA" id="ARBA00022490"/>
    </source>
</evidence>
<feature type="compositionally biased region" description="Acidic residues" evidence="8">
    <location>
        <begin position="246"/>
        <end position="259"/>
    </location>
</feature>
<evidence type="ECO:0000256" key="7">
    <source>
        <dbReference type="PROSITE-ProRule" id="PRU00808"/>
    </source>
</evidence>
<dbReference type="PROSITE" id="PS51475">
    <property type="entry name" value="PROTEASOME_ALPHA_2"/>
    <property type="match status" value="1"/>
</dbReference>
<dbReference type="GO" id="GO:0005634">
    <property type="term" value="C:nucleus"/>
    <property type="evidence" value="ECO:0007669"/>
    <property type="project" value="UniProtKB-SubCell"/>
</dbReference>
<dbReference type="AlphaFoldDB" id="A0AAD7UHZ2"/>
<dbReference type="Proteomes" id="UP001230188">
    <property type="component" value="Unassembled WGS sequence"/>
</dbReference>
<evidence type="ECO:0000256" key="8">
    <source>
        <dbReference type="SAM" id="MobiDB-lite"/>
    </source>
</evidence>
<keyword evidence="11" id="KW-1185">Reference proteome</keyword>
<protein>
    <recommendedName>
        <fullName evidence="9">Proteasome alpha-type subunits domain-containing protein</fullName>
    </recommendedName>
</protein>
<sequence>MASTGAGYDLSPTTFSNDGRIFQVEYATKAVENSGTTIGIRCSDGVVLGVEKLLTSKMLLKSSNRRVATLDAHCGLVLCGLAADGRQIVGRARDECSNYDEVYGDKIPPRVLAARLADYVHYFTIHGALRPFGTASMIAGYDPCTKTHELYAVEPSGVCLRYFGCALGKGRQSAKSEIEKLDLSTLTCKDALREIAKMIHTVHDESKDKPFALEMAWLTKDTGFEFALVPDDLVQEAEAWAKAKLEEDDDDDDDDDDAEMTPAPPTDAASPS</sequence>
<evidence type="ECO:0000256" key="3">
    <source>
        <dbReference type="ARBA" id="ARBA00004496"/>
    </source>
</evidence>
<evidence type="ECO:0000256" key="6">
    <source>
        <dbReference type="ARBA" id="ARBA00023242"/>
    </source>
</evidence>
<dbReference type="InterPro" id="IPR001353">
    <property type="entry name" value="Proteasome_sua/b"/>
</dbReference>
<keyword evidence="6" id="KW-0539">Nucleus</keyword>
<dbReference type="GO" id="GO:0019773">
    <property type="term" value="C:proteasome core complex, alpha-subunit complex"/>
    <property type="evidence" value="ECO:0007669"/>
    <property type="project" value="UniProtKB-UniRule"/>
</dbReference>
<evidence type="ECO:0000256" key="2">
    <source>
        <dbReference type="ARBA" id="ARBA00004123"/>
    </source>
</evidence>
<feature type="domain" description="Proteasome alpha-type subunits" evidence="9">
    <location>
        <begin position="8"/>
        <end position="30"/>
    </location>
</feature>
<dbReference type="Pfam" id="PF00227">
    <property type="entry name" value="Proteasome"/>
    <property type="match status" value="1"/>
</dbReference>
<dbReference type="CDD" id="cd03751">
    <property type="entry name" value="proteasome_alpha_type_3"/>
    <property type="match status" value="1"/>
</dbReference>
<evidence type="ECO:0000313" key="10">
    <source>
        <dbReference type="EMBL" id="KAJ8605212.1"/>
    </source>
</evidence>
<accession>A0AAD7UHZ2</accession>
<evidence type="ECO:0000313" key="11">
    <source>
        <dbReference type="Proteomes" id="UP001230188"/>
    </source>
</evidence>
<keyword evidence="4" id="KW-0963">Cytoplasm</keyword>
<comment type="caution">
    <text evidence="10">The sequence shown here is derived from an EMBL/GenBank/DDBJ whole genome shotgun (WGS) entry which is preliminary data.</text>
</comment>
<dbReference type="InterPro" id="IPR023332">
    <property type="entry name" value="Proteasome_alpha-type"/>
</dbReference>
<comment type="function">
    <text evidence="1">The proteasome is a multicatalytic proteinase complex which is characterized by its ability to cleave peptides with Arg, Phe, Tyr, Leu, and Glu adjacent to the leaving group at neutral or slightly basic pH. The proteasome has an ATP-dependent proteolytic activity.</text>
</comment>